<dbReference type="EMBL" id="JAHZIJ010000006">
    <property type="protein sequence ID" value="MBW7475296.1"/>
    <property type="molecule type" value="Genomic_DNA"/>
</dbReference>
<organism evidence="1 2">
    <name type="scientific">Paenibacillus oenotherae</name>
    <dbReference type="NCBI Taxonomy" id="1435645"/>
    <lineage>
        <taxon>Bacteria</taxon>
        <taxon>Bacillati</taxon>
        <taxon>Bacillota</taxon>
        <taxon>Bacilli</taxon>
        <taxon>Bacillales</taxon>
        <taxon>Paenibacillaceae</taxon>
        <taxon>Paenibacillus</taxon>
    </lineage>
</organism>
<dbReference type="Gene3D" id="1.10.472.60">
    <property type="entry name" value="putative protein disulfide isomerase domain"/>
    <property type="match status" value="1"/>
</dbReference>
<evidence type="ECO:0000313" key="1">
    <source>
        <dbReference type="EMBL" id="MBW7475296.1"/>
    </source>
</evidence>
<name>A0ABS7D6Z3_9BACL</name>
<dbReference type="InterPro" id="IPR036249">
    <property type="entry name" value="Thioredoxin-like_sf"/>
</dbReference>
<dbReference type="Proteomes" id="UP000812277">
    <property type="component" value="Unassembled WGS sequence"/>
</dbReference>
<dbReference type="CDD" id="cd03025">
    <property type="entry name" value="DsbA_FrnE_like"/>
    <property type="match status" value="1"/>
</dbReference>
<sequence length="303" mass="34332">MDNMNCSLETGICGSSTDHAMDIIDFNQNDNKVTLYYFTDPICSHCWALEPVLNRFIEQYGHYFKLSIVMGGLLPSWSGFADRANGIRKPADVAAHWREVGDHSRMPIDGTLWLDNPIQSSYPVSRVFKVIQSQNEAYSSSFLRQAREAVFAFNKNVGDEQVLEDIVNRIGYDGNDIVEQAGTEHAQKLLEMDFDLTRNFGVTGFPTVTFVNEANQGIKVVGAQSLETYVGALSKVRNEAPAPIRTPTLHDWLKKGHLHLFSKEIEIMYDLSKESVHSFIQESLPDNYYRIQHILGEAYLERT</sequence>
<comment type="caution">
    <text evidence="1">The sequence shown here is derived from an EMBL/GenBank/DDBJ whole genome shotgun (WGS) entry which is preliminary data.</text>
</comment>
<gene>
    <name evidence="1" type="ORF">K0T92_11105</name>
</gene>
<dbReference type="Pfam" id="PF13743">
    <property type="entry name" value="Thioredoxin_5"/>
    <property type="match status" value="1"/>
</dbReference>
<evidence type="ECO:0000313" key="2">
    <source>
        <dbReference type="Proteomes" id="UP000812277"/>
    </source>
</evidence>
<dbReference type="PANTHER" id="PTHR13887">
    <property type="entry name" value="GLUTATHIONE S-TRANSFERASE KAPPA"/>
    <property type="match status" value="1"/>
</dbReference>
<dbReference type="RefSeq" id="WP_219872539.1">
    <property type="nucleotide sequence ID" value="NZ_JAHZIJ010000006.1"/>
</dbReference>
<protein>
    <submittedName>
        <fullName evidence="1">DsbA family protein</fullName>
    </submittedName>
</protein>
<reference evidence="1 2" key="1">
    <citation type="submission" date="2021-07" db="EMBL/GenBank/DDBJ databases">
        <title>Paenibacillus radiodurans sp. nov., isolated from the southeastern edge of Tengger Desert.</title>
        <authorList>
            <person name="Zhang G."/>
        </authorList>
    </citation>
    <scope>NUCLEOTIDE SEQUENCE [LARGE SCALE GENOMIC DNA]</scope>
    <source>
        <strain evidence="1 2">DT7-4</strain>
    </source>
</reference>
<accession>A0ABS7D6Z3</accession>
<dbReference type="SUPFAM" id="SSF52833">
    <property type="entry name" value="Thioredoxin-like"/>
    <property type="match status" value="1"/>
</dbReference>
<keyword evidence="2" id="KW-1185">Reference proteome</keyword>
<dbReference type="PANTHER" id="PTHR13887:SF54">
    <property type="entry name" value="DSBA FAMILY PROTEIN"/>
    <property type="match status" value="1"/>
</dbReference>
<proteinExistence type="predicted"/>
<dbReference type="Gene3D" id="3.40.30.10">
    <property type="entry name" value="Glutaredoxin"/>
    <property type="match status" value="1"/>
</dbReference>